<sequence>MKKAVIFDMDGVLIDSEKFYFNRRMKYFDEIGIEPASRKLIDFVGLSDSMIWEKLVPKDEEKRKKLKDGYIEYRRINKIKYKEVFNPSAKVVIEELSKRKIKIAIASSSEKKEIYRMIQECNLEKYIEFYISGEECERSKPSPEIYLKALGSVGVDKEEALAIEDSTLGIEAGKAAELKVIALEQEDCSIDQSKADYKIKDLKEILDII</sequence>
<dbReference type="NCBIfam" id="TIGR01549">
    <property type="entry name" value="HAD-SF-IA-v1"/>
    <property type="match status" value="1"/>
</dbReference>
<dbReference type="OrthoDB" id="9797743at2"/>
<dbReference type="Proteomes" id="UP000306888">
    <property type="component" value="Unassembled WGS sequence"/>
</dbReference>
<dbReference type="Gene3D" id="1.10.150.240">
    <property type="entry name" value="Putative phosphatase, domain 2"/>
    <property type="match status" value="1"/>
</dbReference>
<dbReference type="InterPro" id="IPR036412">
    <property type="entry name" value="HAD-like_sf"/>
</dbReference>
<dbReference type="RefSeq" id="WP_136003720.1">
    <property type="nucleotide sequence ID" value="NZ_SRYR01000001.1"/>
</dbReference>
<dbReference type="InterPro" id="IPR041492">
    <property type="entry name" value="HAD_2"/>
</dbReference>
<dbReference type="InterPro" id="IPR006439">
    <property type="entry name" value="HAD-SF_hydro_IA"/>
</dbReference>
<accession>A0A4S2DM95</accession>
<evidence type="ECO:0000313" key="7">
    <source>
        <dbReference type="Proteomes" id="UP000306888"/>
    </source>
</evidence>
<comment type="caution">
    <text evidence="6">The sequence shown here is derived from an EMBL/GenBank/DDBJ whole genome shotgun (WGS) entry which is preliminary data.</text>
</comment>
<reference evidence="6 7" key="1">
    <citation type="submission" date="2019-04" db="EMBL/GenBank/DDBJ databases">
        <title>Microbes associate with the intestines of laboratory mice.</title>
        <authorList>
            <person name="Navarre W."/>
            <person name="Wong E."/>
            <person name="Huang K."/>
            <person name="Tropini C."/>
            <person name="Ng K."/>
            <person name="Yu B."/>
        </authorList>
    </citation>
    <scope>NUCLEOTIDE SEQUENCE [LARGE SCALE GENOMIC DNA]</scope>
    <source>
        <strain evidence="6 7">NM50_B9-20</strain>
    </source>
</reference>
<dbReference type="SUPFAM" id="SSF56784">
    <property type="entry name" value="HAD-like"/>
    <property type="match status" value="1"/>
</dbReference>
<comment type="similarity">
    <text evidence="2">Belongs to the HAD-like hydrolase superfamily. CbbY/CbbZ/Gph/YieH family.</text>
</comment>
<dbReference type="InterPro" id="IPR023198">
    <property type="entry name" value="PGP-like_dom2"/>
</dbReference>
<keyword evidence="4" id="KW-0460">Magnesium</keyword>
<dbReference type="CDD" id="cd07505">
    <property type="entry name" value="HAD_BPGM-like"/>
    <property type="match status" value="1"/>
</dbReference>
<keyword evidence="3" id="KW-0479">Metal-binding</keyword>
<dbReference type="SFLD" id="SFLDS00003">
    <property type="entry name" value="Haloacid_Dehalogenase"/>
    <property type="match status" value="1"/>
</dbReference>
<dbReference type="PANTHER" id="PTHR46193:SF18">
    <property type="entry name" value="HEXITOL PHOSPHATASE B"/>
    <property type="match status" value="1"/>
</dbReference>
<dbReference type="GO" id="GO:0003824">
    <property type="term" value="F:catalytic activity"/>
    <property type="evidence" value="ECO:0007669"/>
    <property type="project" value="UniProtKB-ARBA"/>
</dbReference>
<dbReference type="InterPro" id="IPR051600">
    <property type="entry name" value="Beta-PGM-like"/>
</dbReference>
<evidence type="ECO:0000256" key="2">
    <source>
        <dbReference type="ARBA" id="ARBA00006171"/>
    </source>
</evidence>
<protein>
    <submittedName>
        <fullName evidence="6">HAD family phosphatase</fullName>
    </submittedName>
</protein>
<dbReference type="PRINTS" id="PR00413">
    <property type="entry name" value="HADHALOGNASE"/>
</dbReference>
<dbReference type="InterPro" id="IPR023214">
    <property type="entry name" value="HAD_sf"/>
</dbReference>
<dbReference type="SFLD" id="SFLDG01129">
    <property type="entry name" value="C1.5:_HAD__Beta-PGM__Phosphata"/>
    <property type="match status" value="1"/>
</dbReference>
<dbReference type="SFLD" id="SFLDG01135">
    <property type="entry name" value="C1.5.6:_HAD__Beta-PGM__Phospha"/>
    <property type="match status" value="1"/>
</dbReference>
<keyword evidence="5" id="KW-0119">Carbohydrate metabolism</keyword>
<name>A0A4S2DM95_9CLOT</name>
<evidence type="ECO:0000256" key="4">
    <source>
        <dbReference type="ARBA" id="ARBA00022842"/>
    </source>
</evidence>
<dbReference type="NCBIfam" id="TIGR01509">
    <property type="entry name" value="HAD-SF-IA-v3"/>
    <property type="match status" value="1"/>
</dbReference>
<dbReference type="EMBL" id="SRYR01000001">
    <property type="protein sequence ID" value="TGY43437.1"/>
    <property type="molecule type" value="Genomic_DNA"/>
</dbReference>
<evidence type="ECO:0000256" key="3">
    <source>
        <dbReference type="ARBA" id="ARBA00022723"/>
    </source>
</evidence>
<dbReference type="GO" id="GO:0046872">
    <property type="term" value="F:metal ion binding"/>
    <property type="evidence" value="ECO:0007669"/>
    <property type="project" value="UniProtKB-KW"/>
</dbReference>
<evidence type="ECO:0000256" key="1">
    <source>
        <dbReference type="ARBA" id="ARBA00001946"/>
    </source>
</evidence>
<evidence type="ECO:0000256" key="5">
    <source>
        <dbReference type="ARBA" id="ARBA00023277"/>
    </source>
</evidence>
<dbReference type="PANTHER" id="PTHR46193">
    <property type="entry name" value="6-PHOSPHOGLUCONATE PHOSPHATASE"/>
    <property type="match status" value="1"/>
</dbReference>
<dbReference type="AlphaFoldDB" id="A0A4S2DM95"/>
<dbReference type="Gene3D" id="3.40.50.1000">
    <property type="entry name" value="HAD superfamily/HAD-like"/>
    <property type="match status" value="1"/>
</dbReference>
<evidence type="ECO:0000313" key="6">
    <source>
        <dbReference type="EMBL" id="TGY43437.1"/>
    </source>
</evidence>
<organism evidence="6 7">
    <name type="scientific">Clostridium sartagoforme</name>
    <dbReference type="NCBI Taxonomy" id="84031"/>
    <lineage>
        <taxon>Bacteria</taxon>
        <taxon>Bacillati</taxon>
        <taxon>Bacillota</taxon>
        <taxon>Clostridia</taxon>
        <taxon>Eubacteriales</taxon>
        <taxon>Clostridiaceae</taxon>
        <taxon>Clostridium</taxon>
    </lineage>
</organism>
<proteinExistence type="inferred from homology"/>
<keyword evidence="7" id="KW-1185">Reference proteome</keyword>
<gene>
    <name evidence="6" type="ORF">E5347_01110</name>
</gene>
<dbReference type="Pfam" id="PF13419">
    <property type="entry name" value="HAD_2"/>
    <property type="match status" value="1"/>
</dbReference>
<comment type="cofactor">
    <cofactor evidence="1">
        <name>Mg(2+)</name>
        <dbReference type="ChEBI" id="CHEBI:18420"/>
    </cofactor>
</comment>